<evidence type="ECO:0000313" key="3">
    <source>
        <dbReference type="Proteomes" id="UP000192934"/>
    </source>
</evidence>
<feature type="region of interest" description="Disordered" evidence="1">
    <location>
        <begin position="1"/>
        <end position="20"/>
    </location>
</feature>
<evidence type="ECO:0000313" key="2">
    <source>
        <dbReference type="EMBL" id="SMF61189.1"/>
    </source>
</evidence>
<evidence type="ECO:0000256" key="1">
    <source>
        <dbReference type="SAM" id="MobiDB-lite"/>
    </source>
</evidence>
<dbReference type="EMBL" id="LT840185">
    <property type="protein sequence ID" value="SMF61189.1"/>
    <property type="molecule type" value="Genomic_DNA"/>
</dbReference>
<dbReference type="InterPro" id="IPR021795">
    <property type="entry name" value="DUF3363"/>
</dbReference>
<proteinExistence type="predicted"/>
<dbReference type="AlphaFoldDB" id="A0A1X7FYQ3"/>
<dbReference type="Proteomes" id="UP000192934">
    <property type="component" value="Chromosome I"/>
</dbReference>
<protein>
    <submittedName>
        <fullName evidence="2">Type IV secretory pathway, VirD2 components (Relaxase)</fullName>
    </submittedName>
</protein>
<dbReference type="STRING" id="941907.SAMN06295910_0171"/>
<keyword evidence="3" id="KW-1185">Reference proteome</keyword>
<accession>A0A1X7FYQ3</accession>
<organism evidence="2 3">
    <name type="scientific">Allosphingosinicella indica</name>
    <dbReference type="NCBI Taxonomy" id="941907"/>
    <lineage>
        <taxon>Bacteria</taxon>
        <taxon>Pseudomonadati</taxon>
        <taxon>Pseudomonadota</taxon>
        <taxon>Alphaproteobacteria</taxon>
        <taxon>Sphingomonadales</taxon>
        <taxon>Sphingomonadaceae</taxon>
        <taxon>Allosphingosinicella</taxon>
    </lineage>
</organism>
<dbReference type="Pfam" id="PF11843">
    <property type="entry name" value="DUF3363"/>
    <property type="match status" value="2"/>
</dbReference>
<sequence length="578" mass="62742">MADDDFEPRLGRIGSKGKGRGFKSRVAAAVRLARSGAPKRAVRFDGSRIGRGAGTARFLGSRDRLARFRARRVIIKTSLVRLAGPGLAAARAHLRYIQRDGVSSPGETGTPYGPDSDHAPAEPFLARASADRHQFRFIVSAEDGAAYPDLKPFVRTLMAEASTDLGTRLDWIAVDHRDTGQPHSHILLRGVDQNGANLVIARDYIAHGLRARASDIVTRDLGPRATLEIEQRLRRDMGAERLTPTDRSLLARAGADRIVTANDRDPFRRSLNAGRLKTLIALGLAEDIGGGRYRLAEGLDATLRTMGERGDIVRTMQRALTAKGRDVRTADIAIGERGTIIGRVLARGLADEHRDRHYLLIDGVDGRLHHVDIGRGDANAPTPENAIVQVRAPPAPAGDGARRQTADRVTLLATGDLAQLAGAEGATWLDRTLAAKAPLIVRDTGFGHELRNALELRRRWLVARQLAIETGGTVHLRADAIRQLERQSLRAAAAPIAAALGKPHTPAGRDMPVEGRLTRRIDHPGGSYALVERAHDFTLLPWKPSLERKLGQHISARVRSDGGLAWSDGRKRGRPALG</sequence>
<dbReference type="RefSeq" id="WP_085217087.1">
    <property type="nucleotide sequence ID" value="NZ_LT840185.1"/>
</dbReference>
<gene>
    <name evidence="2" type="ORF">SAMN06295910_0171</name>
</gene>
<name>A0A1X7FYQ3_9SPHN</name>
<reference evidence="3" key="1">
    <citation type="submission" date="2017-04" db="EMBL/GenBank/DDBJ databases">
        <authorList>
            <person name="Varghese N."/>
            <person name="Submissions S."/>
        </authorList>
    </citation>
    <scope>NUCLEOTIDE SEQUENCE [LARGE SCALE GENOMIC DNA]</scope>
    <source>
        <strain evidence="3">Dd16</strain>
    </source>
</reference>
<feature type="region of interest" description="Disordered" evidence="1">
    <location>
        <begin position="100"/>
        <end position="121"/>
    </location>
</feature>
<dbReference type="OrthoDB" id="9809969at2"/>